<proteinExistence type="predicted"/>
<dbReference type="Proteomes" id="UP001224516">
    <property type="component" value="Unassembled WGS sequence"/>
</dbReference>
<name>A0ABU8UYB8_9NEIS</name>
<dbReference type="RefSeq" id="WP_307912964.1">
    <property type="nucleotide sequence ID" value="NZ_JAVFJF020000005.1"/>
</dbReference>
<dbReference type="EMBL" id="JAVFJF020000005">
    <property type="protein sequence ID" value="MEJ8673888.1"/>
    <property type="molecule type" value="Genomic_DNA"/>
</dbReference>
<evidence type="ECO:0000313" key="1">
    <source>
        <dbReference type="EMBL" id="MEJ8673888.1"/>
    </source>
</evidence>
<sequence length="127" mass="14289">MMDLQWQRQSELWLRLMDAQGASASSNLAIRLGRDTFYLEQDAGRARLALSRPMRREQSQATLLRLLGLLQPEAGGGVPLRAWIAGGCLWLAATAPPDSGAEQWASISRQQRRLMDRVMEDSHEKDQ</sequence>
<gene>
    <name evidence="1" type="ORF">QCL97_004050</name>
</gene>
<reference evidence="1 2" key="1">
    <citation type="submission" date="2023-12" db="EMBL/GenBank/DDBJ databases">
        <title>Evaluation and characterization of a potential secondary metabolite violacein from indigenous Chromobacterium amazonense SAM215.</title>
        <authorList>
            <person name="Tarafdar M.R."/>
            <person name="Abedin S.M."/>
            <person name="Atiqua A."/>
            <person name="Saha A."/>
            <person name="Khan S.N."/>
        </authorList>
    </citation>
    <scope>NUCLEOTIDE SEQUENCE [LARGE SCALE GENOMIC DNA]</scope>
    <source>
        <strain evidence="1 2">SAM215</strain>
    </source>
</reference>
<evidence type="ECO:0000313" key="2">
    <source>
        <dbReference type="Proteomes" id="UP001224516"/>
    </source>
</evidence>
<accession>A0ABU8UYB8</accession>
<keyword evidence="2" id="KW-1185">Reference proteome</keyword>
<protein>
    <recommendedName>
        <fullName evidence="3">Type III secretion protein</fullName>
    </recommendedName>
</protein>
<organism evidence="1 2">
    <name type="scientific">Chromobacterium amazonense</name>
    <dbReference type="NCBI Taxonomy" id="1382803"/>
    <lineage>
        <taxon>Bacteria</taxon>
        <taxon>Pseudomonadati</taxon>
        <taxon>Pseudomonadota</taxon>
        <taxon>Betaproteobacteria</taxon>
        <taxon>Neisseriales</taxon>
        <taxon>Chromobacteriaceae</taxon>
        <taxon>Chromobacterium</taxon>
    </lineage>
</organism>
<comment type="caution">
    <text evidence="1">The sequence shown here is derived from an EMBL/GenBank/DDBJ whole genome shotgun (WGS) entry which is preliminary data.</text>
</comment>
<evidence type="ECO:0008006" key="3">
    <source>
        <dbReference type="Google" id="ProtNLM"/>
    </source>
</evidence>